<feature type="domain" description="N-acetyltransferase" evidence="1">
    <location>
        <begin position="3"/>
        <end position="152"/>
    </location>
</feature>
<gene>
    <name evidence="2" type="ORF">KQ486_07335</name>
</gene>
<evidence type="ECO:0000313" key="2">
    <source>
        <dbReference type="EMBL" id="MBU6080828.1"/>
    </source>
</evidence>
<keyword evidence="3" id="KW-1185">Reference proteome</keyword>
<proteinExistence type="predicted"/>
<dbReference type="InterPro" id="IPR000182">
    <property type="entry name" value="GNAT_dom"/>
</dbReference>
<comment type="caution">
    <text evidence="2">The sequence shown here is derived from an EMBL/GenBank/DDBJ whole genome shotgun (WGS) entry which is preliminary data.</text>
</comment>
<protein>
    <submittedName>
        <fullName evidence="2">GNAT family N-acetyltransferase</fullName>
    </submittedName>
</protein>
<reference evidence="2 3" key="1">
    <citation type="journal article" date="2011" name="Int. J. Syst. Evol. Microbiol.">
        <title>Allobacillus halotolerans gen. nov., sp. nov. isolated from shrimp paste.</title>
        <authorList>
            <person name="Sheu S.Y."/>
            <person name="Arun A.B."/>
            <person name="Jiang S.R."/>
            <person name="Young C.C."/>
            <person name="Chen W.M."/>
        </authorList>
    </citation>
    <scope>NUCLEOTIDE SEQUENCE [LARGE SCALE GENOMIC DNA]</scope>
    <source>
        <strain evidence="2 3">LMG 24826</strain>
    </source>
</reference>
<organism evidence="2 3">
    <name type="scientific">Allobacillus halotolerans</name>
    <dbReference type="NCBI Taxonomy" id="570278"/>
    <lineage>
        <taxon>Bacteria</taxon>
        <taxon>Bacillati</taxon>
        <taxon>Bacillota</taxon>
        <taxon>Bacilli</taxon>
        <taxon>Bacillales</taxon>
        <taxon>Bacillaceae</taxon>
        <taxon>Allobacillus</taxon>
    </lineage>
</organism>
<dbReference type="Proteomes" id="UP000812672">
    <property type="component" value="Unassembled WGS sequence"/>
</dbReference>
<evidence type="ECO:0000313" key="3">
    <source>
        <dbReference type="Proteomes" id="UP000812672"/>
    </source>
</evidence>
<dbReference type="Pfam" id="PF00583">
    <property type="entry name" value="Acetyltransf_1"/>
    <property type="match status" value="1"/>
</dbReference>
<dbReference type="CDD" id="cd04301">
    <property type="entry name" value="NAT_SF"/>
    <property type="match status" value="1"/>
</dbReference>
<dbReference type="EMBL" id="JAHLZF010000009">
    <property type="protein sequence ID" value="MBU6080828.1"/>
    <property type="molecule type" value="Genomic_DNA"/>
</dbReference>
<name>A0ABS6GQR3_9BACI</name>
<evidence type="ECO:0000259" key="1">
    <source>
        <dbReference type="PROSITE" id="PS51186"/>
    </source>
</evidence>
<sequence length="152" mass="17567">MKMMITKPIPEHTEAISKICSDGWRQTVQGIYDEEYQAKNVEYWYNHKKVLNDIQNGTYTHVAIIDDQVVGTIGGVLSKEGVSEIYVFYIDETYRYQGIGSKLLDEFTAEHKKNGATVQYASVQEGNDLGIPFYLSKGFKKSDENDRYWRYI</sequence>
<accession>A0ABS6GQR3</accession>
<dbReference type="PROSITE" id="PS51186">
    <property type="entry name" value="GNAT"/>
    <property type="match status" value="1"/>
</dbReference>